<dbReference type="InterPro" id="IPR046468">
    <property type="entry name" value="Spt20-like_SEP"/>
</dbReference>
<feature type="region of interest" description="Disordered" evidence="1">
    <location>
        <begin position="483"/>
        <end position="513"/>
    </location>
</feature>
<dbReference type="InterPro" id="IPR046467">
    <property type="entry name" value="PHL_dom"/>
</dbReference>
<feature type="region of interest" description="Disordered" evidence="1">
    <location>
        <begin position="1103"/>
        <end position="1182"/>
    </location>
</feature>
<reference evidence="4" key="1">
    <citation type="journal article" date="2022" name="Int. J. Mol. Sci.">
        <title>Draft Genome of Tanacetum Coccineum: Genomic Comparison of Closely Related Tanacetum-Family Plants.</title>
        <authorList>
            <person name="Yamashiro T."/>
            <person name="Shiraishi A."/>
            <person name="Nakayama K."/>
            <person name="Satake H."/>
        </authorList>
    </citation>
    <scope>NUCLEOTIDE SEQUENCE</scope>
</reference>
<feature type="domain" description="PHL" evidence="3">
    <location>
        <begin position="1234"/>
        <end position="1388"/>
    </location>
</feature>
<dbReference type="PANTHER" id="PTHR13526">
    <property type="entry name" value="TRANSCRIPTION FACTOR SPT20 HOMOLOG"/>
    <property type="match status" value="1"/>
</dbReference>
<protein>
    <submittedName>
        <fullName evidence="4">Uncharacterized protein</fullName>
    </submittedName>
</protein>
<dbReference type="EMBL" id="BQNB010021656">
    <property type="protein sequence ID" value="GJU08684.1"/>
    <property type="molecule type" value="Genomic_DNA"/>
</dbReference>
<keyword evidence="5" id="KW-1185">Reference proteome</keyword>
<feature type="compositionally biased region" description="Low complexity" evidence="1">
    <location>
        <begin position="1160"/>
        <end position="1170"/>
    </location>
</feature>
<feature type="region of interest" description="Disordered" evidence="1">
    <location>
        <begin position="376"/>
        <end position="400"/>
    </location>
</feature>
<feature type="compositionally biased region" description="Polar residues" evidence="1">
    <location>
        <begin position="1492"/>
        <end position="1506"/>
    </location>
</feature>
<dbReference type="Pfam" id="PF20474">
    <property type="entry name" value="PHL"/>
    <property type="match status" value="1"/>
</dbReference>
<evidence type="ECO:0000313" key="4">
    <source>
        <dbReference type="EMBL" id="GJU08684.1"/>
    </source>
</evidence>
<proteinExistence type="predicted"/>
<dbReference type="InterPro" id="IPR021950">
    <property type="entry name" value="Spt20"/>
</dbReference>
<feature type="region of interest" description="Disordered" evidence="1">
    <location>
        <begin position="527"/>
        <end position="555"/>
    </location>
</feature>
<evidence type="ECO:0000313" key="5">
    <source>
        <dbReference type="Proteomes" id="UP001151760"/>
    </source>
</evidence>
<feature type="compositionally biased region" description="Polar residues" evidence="1">
    <location>
        <begin position="390"/>
        <end position="400"/>
    </location>
</feature>
<feature type="compositionally biased region" description="Polar residues" evidence="1">
    <location>
        <begin position="492"/>
        <end position="503"/>
    </location>
</feature>
<evidence type="ECO:0000256" key="1">
    <source>
        <dbReference type="SAM" id="MobiDB-lite"/>
    </source>
</evidence>
<accession>A0ABQ5JC49</accession>
<comment type="caution">
    <text evidence="4">The sequence shown here is derived from an EMBL/GenBank/DDBJ whole genome shotgun (WGS) entry which is preliminary data.</text>
</comment>
<name>A0ABQ5JC49_9ASTR</name>
<organism evidence="4 5">
    <name type="scientific">Tanacetum coccineum</name>
    <dbReference type="NCBI Taxonomy" id="301880"/>
    <lineage>
        <taxon>Eukaryota</taxon>
        <taxon>Viridiplantae</taxon>
        <taxon>Streptophyta</taxon>
        <taxon>Embryophyta</taxon>
        <taxon>Tracheophyta</taxon>
        <taxon>Spermatophyta</taxon>
        <taxon>Magnoliopsida</taxon>
        <taxon>eudicotyledons</taxon>
        <taxon>Gunneridae</taxon>
        <taxon>Pentapetalae</taxon>
        <taxon>asterids</taxon>
        <taxon>campanulids</taxon>
        <taxon>Asterales</taxon>
        <taxon>Asteraceae</taxon>
        <taxon>Asteroideae</taxon>
        <taxon>Anthemideae</taxon>
        <taxon>Anthemidinae</taxon>
        <taxon>Tanacetum</taxon>
    </lineage>
</organism>
<feature type="compositionally biased region" description="Polar residues" evidence="1">
    <location>
        <begin position="928"/>
        <end position="966"/>
    </location>
</feature>
<feature type="region of interest" description="Disordered" evidence="1">
    <location>
        <begin position="840"/>
        <end position="860"/>
    </location>
</feature>
<evidence type="ECO:0000259" key="3">
    <source>
        <dbReference type="Pfam" id="PF20474"/>
    </source>
</evidence>
<feature type="compositionally biased region" description="Low complexity" evidence="1">
    <location>
        <begin position="1131"/>
        <end position="1146"/>
    </location>
</feature>
<dbReference type="Proteomes" id="UP001151760">
    <property type="component" value="Unassembled WGS sequence"/>
</dbReference>
<gene>
    <name evidence="4" type="ORF">Tco_1125114</name>
</gene>
<sequence>MPMFVEAATDLREIKSGVTLLWKAPKAYDSHRDKLLRRIDAETEHSWVAKKVCFRWLGLCGKWKDGRGRESLASATSTCACTTTSEGEIGGGPVSAIEGQLQETVDVVMRKVSFKLSKRGTRYRPKPKPNPSSLGFVDDEVDDTTSSVFKLHHHHQLIPARVQCDYDFSKKRLVVDLTEDDDDEDIEEIPDADVSFIVNIFPDGYTIDKSLKSNAAQQIASMYYPKLLRPYDRTSQSLFTAIKCCRVPANFFEDIPCTYKNGKVACEVRDWRKDSAEPAGVSINGPSIAATPSIRRISLRMSVDSIVRDIPQMSKRDFWAYSELLEAEAKILLALYPKLDLDSYPNFDRLCKYPTAVKLNLDFRAMRRKRLRQMSVPEKSNLRTDPNVANPATQNVGPPNSVNLATQNVRQIPTMHQLTQDVRQLPRMDQLTQNTSIPKFQWVSHQPEDQFGASGTAFNAPGASSTHALVNLSSGNDGINSIMSAFEGGRGNQDSLPSSSMANSDHRNRSNPLSFVGNQQQKIASHNALGASSTHAMPSASSNQDHQSSFMANSNNRNWSDPLALIGNHQQMTLEILDNTPGTAFNASRASNTRRRSFVSAFDGRTANQDDQSSFPMAFLDGRRSRSNSLVFLGNQQQQQLPSHMHYNPARTAVNASGASSSHGMMNLNSNNGGIISSSLVNMDNRNWSNPLADVVNQHQLIPLHNQNTSGTTAFSAPGASSTHGMISLNSNNDGISSIIPFDDGKTGNQDGRLSSVANLDNRNQSNPLVYVGYQQPKIEPYMPDNDDLSSILFGLDGKSGNQDGQSSFMAIADNRNQSNPLAIVGNQQQQITSYMQNNTSSQTAANVPGGSSTQGTVSLSSDDDIDIRAILSAFEGNVCSPMANNADNNQQQLIAANQQHGIVSSGSDDDDLWSFMSAFDNKRGDQDGQSSSMAKRNRLNPSPFNGNQLQQMAGSSSHMDNSNAPDSRWKNMHQSTGGVIQQPNAIGPTQKQHRYQMLDAISSKPNIGQQGIRHNIKQEPLEIGRDSDRLHPSFPPQLTRSTFVQAPWNKKSPSPVNITVKEEPVEFSSGSMEMQFGAVGSSRRKRSVVASVPAIGGRRPIEIITIEDDEPVQRRPSSRPPKSGEFSIGATRRQYRAAARSSSQTERSVVNSVPAVGGSRSSSSNTNNSMHPTQMAATLGSKPLPTIPILSGIRSSSTIGNTSGLSNVSASVQRELDRRTQDRFTKIGLLTARYKINCKELKVDDYKPTINIPSSQLNHALINSNDNETLIDETCKMPLSMSHAGGNVNLCKTRILKFVKEAHSYRAGNEEILVPRSETKLILSERQSDGTVTMHYCEFDDYDHSAEEELLPTFPNTHTADMFAAEFCSLMERECYTIAGDYLQAKPVSVVQLSDVQCKRAFGPAVIAGKPYPVGTSNASLGTGRNIGGGNCTVGGQGLENDEEEGCSRAGRMGASPLAIFDPNPMEINQGSTISTASIRRASIVGRSRGKSSNAGGSQGGNLQVPSGAGSGSGSRGRGSRGRGSRGQGSRGRRSDITPGRQPRMALSKPSALGDLGSNLVHMVVGTNW</sequence>
<dbReference type="Pfam" id="PF12090">
    <property type="entry name" value="Spt20_SEP"/>
    <property type="match status" value="1"/>
</dbReference>
<reference evidence="4" key="2">
    <citation type="submission" date="2022-01" db="EMBL/GenBank/DDBJ databases">
        <authorList>
            <person name="Yamashiro T."/>
            <person name="Shiraishi A."/>
            <person name="Satake H."/>
            <person name="Nakayama K."/>
        </authorList>
    </citation>
    <scope>NUCLEOTIDE SEQUENCE</scope>
</reference>
<feature type="region of interest" description="Disordered" evidence="1">
    <location>
        <begin position="1487"/>
        <end position="1556"/>
    </location>
</feature>
<evidence type="ECO:0000259" key="2">
    <source>
        <dbReference type="Pfam" id="PF12090"/>
    </source>
</evidence>
<feature type="domain" description="Spt20-like SEP" evidence="2">
    <location>
        <begin position="193"/>
        <end position="352"/>
    </location>
</feature>
<feature type="region of interest" description="Disordered" evidence="1">
    <location>
        <begin position="920"/>
        <end position="966"/>
    </location>
</feature>
<dbReference type="PANTHER" id="PTHR13526:SF8">
    <property type="entry name" value="TRANSCRIPTION FACTOR SPT20 HOMOLOG"/>
    <property type="match status" value="1"/>
</dbReference>